<dbReference type="CDD" id="cd00488">
    <property type="entry name" value="PCD_DCoH"/>
    <property type="match status" value="1"/>
</dbReference>
<dbReference type="InterPro" id="IPR001533">
    <property type="entry name" value="Pterin_deHydtase"/>
</dbReference>
<dbReference type="Pfam" id="PF18029">
    <property type="entry name" value="Glyoxalase_6"/>
    <property type="match status" value="1"/>
</dbReference>
<organism evidence="8 9">
    <name type="scientific">Serinibacter arcticus</name>
    <dbReference type="NCBI Taxonomy" id="1655435"/>
    <lineage>
        <taxon>Bacteria</taxon>
        <taxon>Bacillati</taxon>
        <taxon>Actinomycetota</taxon>
        <taxon>Actinomycetes</taxon>
        <taxon>Micrococcales</taxon>
        <taxon>Beutenbergiaceae</taxon>
        <taxon>Serinibacter</taxon>
    </lineage>
</organism>
<evidence type="ECO:0000256" key="5">
    <source>
        <dbReference type="ARBA" id="ARBA00023239"/>
    </source>
</evidence>
<evidence type="ECO:0000256" key="4">
    <source>
        <dbReference type="ARBA" id="ARBA00021735"/>
    </source>
</evidence>
<evidence type="ECO:0000313" key="8">
    <source>
        <dbReference type="EMBL" id="TGO05235.1"/>
    </source>
</evidence>
<dbReference type="GO" id="GO:0008124">
    <property type="term" value="F:4-alpha-hydroxytetrahydrobiopterin dehydratase activity"/>
    <property type="evidence" value="ECO:0007669"/>
    <property type="project" value="UniProtKB-EC"/>
</dbReference>
<gene>
    <name evidence="8" type="ORF">SERN_1239</name>
</gene>
<reference evidence="8 9" key="1">
    <citation type="submission" date="2018-11" db="EMBL/GenBank/DDBJ databases">
        <title>Complete genome sequencing of the Actinobacteria Serinibacter sp. K3-2.</title>
        <authorList>
            <person name="Rakitin A.L."/>
            <person name="Beletsky A.V."/>
            <person name="Mardanov A.V."/>
            <person name="Ravin N.V."/>
            <person name="Gromova A.S."/>
            <person name="Filippova S.N."/>
            <person name="Gal'Chenko V.F."/>
        </authorList>
    </citation>
    <scope>NUCLEOTIDE SEQUENCE [LARGE SCALE GENOMIC DNA]</scope>
    <source>
        <strain evidence="8 9">K3-2</strain>
    </source>
</reference>
<dbReference type="Gene3D" id="3.10.180.10">
    <property type="entry name" value="2,3-Dihydroxybiphenyl 1,2-Dioxygenase, domain 1"/>
    <property type="match status" value="1"/>
</dbReference>
<feature type="compositionally biased region" description="Basic and acidic residues" evidence="6">
    <location>
        <begin position="39"/>
        <end position="54"/>
    </location>
</feature>
<evidence type="ECO:0000259" key="7">
    <source>
        <dbReference type="Pfam" id="PF18029"/>
    </source>
</evidence>
<dbReference type="EMBL" id="RHPJ01000002">
    <property type="protein sequence ID" value="TGO05235.1"/>
    <property type="molecule type" value="Genomic_DNA"/>
</dbReference>
<feature type="region of interest" description="Disordered" evidence="6">
    <location>
        <begin position="1"/>
        <end position="60"/>
    </location>
</feature>
<dbReference type="InterPro" id="IPR041581">
    <property type="entry name" value="Glyoxalase_6"/>
</dbReference>
<evidence type="ECO:0000256" key="1">
    <source>
        <dbReference type="ARBA" id="ARBA00001554"/>
    </source>
</evidence>
<dbReference type="GO" id="GO:0006729">
    <property type="term" value="P:tetrahydrobiopterin biosynthetic process"/>
    <property type="evidence" value="ECO:0007669"/>
    <property type="project" value="InterPro"/>
</dbReference>
<dbReference type="EC" id="4.2.1.96" evidence="3"/>
<dbReference type="AlphaFoldDB" id="A0A4Z1DZV7"/>
<dbReference type="InterPro" id="IPR029068">
    <property type="entry name" value="Glyas_Bleomycin-R_OHBP_Dase"/>
</dbReference>
<feature type="region of interest" description="Disordered" evidence="6">
    <location>
        <begin position="106"/>
        <end position="144"/>
    </location>
</feature>
<dbReference type="PANTHER" id="PTHR35908">
    <property type="entry name" value="HYPOTHETICAL FUSION PROTEIN"/>
    <property type="match status" value="1"/>
</dbReference>
<accession>A0A4Z1DZV7</accession>
<sequence length="407" mass="43691">MRVEPARVRHDPQLRTREVLGLPADGGARPAEALPVGRHPQDGDDGRPPPRDVARQPLRTLPQLLGRELVRARRRAPHQVAHADARVLDQGPVGVVVPLRRVHHVRQDPGRRERRVEPVARSGEVRADGRGPRARVDPDEQQPQVRGQEILDLGVVERLELGAGGSHAPSLTRLAGVGGWCHPGDMAASRSLPLPHAEVSASVDDRHWRIVLGTLRATFTSKDYAALAAFTADVAALAIELDHHPDLVLRWGAVTVTTVSHDVGGLTERDLTLAARVSGLADAAGLGSAAPGGQVLEIAIDALDIPAVLPFWEAVLGYRRSGDDELTDPDGLGPAFWFQQMDAARPQRNRIHVDVSVPHDAAPARLEAALAAGGRLLSEDEAPAFWVLADAEGNEACVTTWQGRSTS</sequence>
<protein>
    <recommendedName>
        <fullName evidence="4">Putative pterin-4-alpha-carbinolamine dehydratase</fullName>
        <ecNumber evidence="3">4.2.1.96</ecNumber>
    </recommendedName>
</protein>
<keyword evidence="5" id="KW-0456">Lyase</keyword>
<dbReference type="SUPFAM" id="SSF55248">
    <property type="entry name" value="PCD-like"/>
    <property type="match status" value="1"/>
</dbReference>
<dbReference type="Gene3D" id="3.30.1360.20">
    <property type="entry name" value="Transcriptional coactivator/pterin dehydratase"/>
    <property type="match status" value="1"/>
</dbReference>
<feature type="domain" description="Glyoxalase-like" evidence="7">
    <location>
        <begin position="298"/>
        <end position="399"/>
    </location>
</feature>
<comment type="similarity">
    <text evidence="2">Belongs to the pterin-4-alpha-carbinolamine dehydratase family.</text>
</comment>
<dbReference type="PANTHER" id="PTHR35908:SF1">
    <property type="entry name" value="CONSERVED PROTEIN"/>
    <property type="match status" value="1"/>
</dbReference>
<name>A0A4Z1DZV7_9MICO</name>
<feature type="compositionally biased region" description="Basic and acidic residues" evidence="6">
    <location>
        <begin position="106"/>
        <end position="138"/>
    </location>
</feature>
<keyword evidence="9" id="KW-1185">Reference proteome</keyword>
<feature type="compositionally biased region" description="Basic and acidic residues" evidence="6">
    <location>
        <begin position="1"/>
        <end position="18"/>
    </location>
</feature>
<evidence type="ECO:0000256" key="2">
    <source>
        <dbReference type="ARBA" id="ARBA00006472"/>
    </source>
</evidence>
<evidence type="ECO:0000256" key="3">
    <source>
        <dbReference type="ARBA" id="ARBA00013252"/>
    </source>
</evidence>
<dbReference type="SUPFAM" id="SSF54593">
    <property type="entry name" value="Glyoxalase/Bleomycin resistance protein/Dihydroxybiphenyl dioxygenase"/>
    <property type="match status" value="1"/>
</dbReference>
<dbReference type="InterPro" id="IPR036428">
    <property type="entry name" value="PCD_sf"/>
</dbReference>
<dbReference type="Proteomes" id="UP000297318">
    <property type="component" value="Unassembled WGS sequence"/>
</dbReference>
<evidence type="ECO:0000313" key="9">
    <source>
        <dbReference type="Proteomes" id="UP000297318"/>
    </source>
</evidence>
<comment type="caution">
    <text evidence="8">The sequence shown here is derived from an EMBL/GenBank/DDBJ whole genome shotgun (WGS) entry which is preliminary data.</text>
</comment>
<proteinExistence type="inferred from homology"/>
<dbReference type="Pfam" id="PF01329">
    <property type="entry name" value="Pterin_4a"/>
    <property type="match status" value="1"/>
</dbReference>
<evidence type="ECO:0000256" key="6">
    <source>
        <dbReference type="SAM" id="MobiDB-lite"/>
    </source>
</evidence>
<comment type="catalytic activity">
    <reaction evidence="1">
        <text>(4aS,6R)-4a-hydroxy-L-erythro-5,6,7,8-tetrahydrobiopterin = (6R)-L-erythro-6,7-dihydrobiopterin + H2O</text>
        <dbReference type="Rhea" id="RHEA:11920"/>
        <dbReference type="ChEBI" id="CHEBI:15377"/>
        <dbReference type="ChEBI" id="CHEBI:15642"/>
        <dbReference type="ChEBI" id="CHEBI:43120"/>
        <dbReference type="EC" id="4.2.1.96"/>
    </reaction>
</comment>